<feature type="transmembrane region" description="Helical" evidence="1">
    <location>
        <begin position="201"/>
        <end position="218"/>
    </location>
</feature>
<sequence>FLIKNFLPIGFLICIVWMLAWPWPGEKVEQWKVANYVVVETACIVVIFVISGLALKTEEITYAIKHPAPLIYGLVAILGVTPCLAFVTIRLPLHPAEFVIGLTAFAVGPTTLAQGQTLVAQAGGNTALALMLLVLTNMLAVFTVPFLFKAVLSSKADSVQINSANLLINLVITILAPAIVVRDLIKPVARWVSGHRVTMSLLNNGALLVIVWVQLCSAHDRLMQQAFKDIVLIIVAAVLLHFVFVAINWPMIILFRFPPREAVAAMIMSSQKTMPFAVSIIALLPASLGSKGLLTLPPLICQVSQLFCDIWIANYFGKKVRAVYHLVSNRQHQSS</sequence>
<evidence type="ECO:0000313" key="3">
    <source>
        <dbReference type="Proteomes" id="UP000007264"/>
    </source>
</evidence>
<dbReference type="EMBL" id="AGSI01000008">
    <property type="protein sequence ID" value="EIE23221.1"/>
    <property type="molecule type" value="Genomic_DNA"/>
</dbReference>
<dbReference type="PANTHER" id="PTHR18640:SF14">
    <property type="entry name" value="SODIUM BILE ACID SYMPORTER FAMILY"/>
    <property type="match status" value="1"/>
</dbReference>
<comment type="caution">
    <text evidence="2">The sequence shown here is derived from an EMBL/GenBank/DDBJ whole genome shotgun (WGS) entry which is preliminary data.</text>
</comment>
<feature type="non-terminal residue" evidence="2">
    <location>
        <position position="1"/>
    </location>
</feature>
<evidence type="ECO:0000313" key="2">
    <source>
        <dbReference type="EMBL" id="EIE23221.1"/>
    </source>
</evidence>
<dbReference type="Proteomes" id="UP000007264">
    <property type="component" value="Unassembled WGS sequence"/>
</dbReference>
<keyword evidence="1" id="KW-0812">Transmembrane</keyword>
<feature type="transmembrane region" description="Helical" evidence="1">
    <location>
        <begin position="6"/>
        <end position="24"/>
    </location>
</feature>
<dbReference type="KEGG" id="csl:COCSUDRAFT_15875"/>
<proteinExistence type="predicted"/>
<dbReference type="GO" id="GO:0009941">
    <property type="term" value="C:chloroplast envelope"/>
    <property type="evidence" value="ECO:0007669"/>
    <property type="project" value="TreeGrafter"/>
</dbReference>
<dbReference type="OrthoDB" id="188035at2759"/>
<protein>
    <submittedName>
        <fullName evidence="2">BASS family transporter: sodium ion/bile acid</fullName>
    </submittedName>
</protein>
<reference evidence="2 3" key="1">
    <citation type="journal article" date="2012" name="Genome Biol.">
        <title>The genome of the polar eukaryotic microalga coccomyxa subellipsoidea reveals traits of cold adaptation.</title>
        <authorList>
            <person name="Blanc G."/>
            <person name="Agarkova I."/>
            <person name="Grimwood J."/>
            <person name="Kuo A."/>
            <person name="Brueggeman A."/>
            <person name="Dunigan D."/>
            <person name="Gurnon J."/>
            <person name="Ladunga I."/>
            <person name="Lindquist E."/>
            <person name="Lucas S."/>
            <person name="Pangilinan J."/>
            <person name="Proschold T."/>
            <person name="Salamov A."/>
            <person name="Schmutz J."/>
            <person name="Weeks D."/>
            <person name="Yamada T."/>
            <person name="Claverie J.M."/>
            <person name="Grigoriev I."/>
            <person name="Van Etten J."/>
            <person name="Lomsadze A."/>
            <person name="Borodovsky M."/>
        </authorList>
    </citation>
    <scope>NUCLEOTIDE SEQUENCE [LARGE SCALE GENOMIC DNA]</scope>
    <source>
        <strain evidence="2 3">C-169</strain>
    </source>
</reference>
<dbReference type="InterPro" id="IPR038770">
    <property type="entry name" value="Na+/solute_symporter_sf"/>
</dbReference>
<dbReference type="Pfam" id="PF13593">
    <property type="entry name" value="SBF_like"/>
    <property type="match status" value="1"/>
</dbReference>
<keyword evidence="1" id="KW-1133">Transmembrane helix</keyword>
<organism evidence="2 3">
    <name type="scientific">Coccomyxa subellipsoidea (strain C-169)</name>
    <name type="common">Green microalga</name>
    <dbReference type="NCBI Taxonomy" id="574566"/>
    <lineage>
        <taxon>Eukaryota</taxon>
        <taxon>Viridiplantae</taxon>
        <taxon>Chlorophyta</taxon>
        <taxon>core chlorophytes</taxon>
        <taxon>Trebouxiophyceae</taxon>
        <taxon>Trebouxiophyceae incertae sedis</taxon>
        <taxon>Coccomyxaceae</taxon>
        <taxon>Coccomyxa</taxon>
        <taxon>Coccomyxa subellipsoidea</taxon>
    </lineage>
</organism>
<dbReference type="PANTHER" id="PTHR18640">
    <property type="entry name" value="SOLUTE CARRIER FAMILY 10 MEMBER 7"/>
    <property type="match status" value="1"/>
</dbReference>
<evidence type="ECO:0000256" key="1">
    <source>
        <dbReference type="SAM" id="Phobius"/>
    </source>
</evidence>
<feature type="transmembrane region" description="Helical" evidence="1">
    <location>
        <begin position="70"/>
        <end position="89"/>
    </location>
</feature>
<dbReference type="eggNOG" id="KOG4821">
    <property type="taxonomic scope" value="Eukaryota"/>
</dbReference>
<name>I0YXV2_COCSC</name>
<feature type="transmembrane region" description="Helical" evidence="1">
    <location>
        <begin position="164"/>
        <end position="181"/>
    </location>
</feature>
<feature type="transmembrane region" description="Helical" evidence="1">
    <location>
        <begin position="127"/>
        <end position="152"/>
    </location>
</feature>
<dbReference type="AlphaFoldDB" id="I0YXV2"/>
<accession>I0YXV2</accession>
<keyword evidence="3" id="KW-1185">Reference proteome</keyword>
<dbReference type="GeneID" id="17041209"/>
<keyword evidence="1" id="KW-0472">Membrane</keyword>
<feature type="transmembrane region" description="Helical" evidence="1">
    <location>
        <begin position="36"/>
        <end position="55"/>
    </location>
</feature>
<dbReference type="RefSeq" id="XP_005647765.1">
    <property type="nucleotide sequence ID" value="XM_005647708.1"/>
</dbReference>
<dbReference type="InterPro" id="IPR016833">
    <property type="entry name" value="Put_Na-Bile_cotransptr"/>
</dbReference>
<dbReference type="Gene3D" id="1.20.1530.20">
    <property type="match status" value="1"/>
</dbReference>
<feature type="transmembrane region" description="Helical" evidence="1">
    <location>
        <begin position="230"/>
        <end position="254"/>
    </location>
</feature>
<gene>
    <name evidence="2" type="ORF">COCSUDRAFT_15875</name>
</gene>